<proteinExistence type="predicted"/>
<organism evidence="1 2">
    <name type="scientific">Dawidia cretensis</name>
    <dbReference type="NCBI Taxonomy" id="2782350"/>
    <lineage>
        <taxon>Bacteria</taxon>
        <taxon>Pseudomonadati</taxon>
        <taxon>Bacteroidota</taxon>
        <taxon>Cytophagia</taxon>
        <taxon>Cytophagales</taxon>
        <taxon>Chryseotaleaceae</taxon>
        <taxon>Dawidia</taxon>
    </lineage>
</organism>
<evidence type="ECO:0000313" key="1">
    <source>
        <dbReference type="EMBL" id="MBT1706957.1"/>
    </source>
</evidence>
<dbReference type="EMBL" id="JAHESE010000001">
    <property type="protein sequence ID" value="MBT1706957.1"/>
    <property type="molecule type" value="Genomic_DNA"/>
</dbReference>
<name>A0AAP2DVK6_9BACT</name>
<accession>A0AAP2DVK6</accession>
<comment type="caution">
    <text evidence="1">The sequence shown here is derived from an EMBL/GenBank/DDBJ whole genome shotgun (WGS) entry which is preliminary data.</text>
</comment>
<protein>
    <submittedName>
        <fullName evidence="1">Uncharacterized protein</fullName>
    </submittedName>
</protein>
<reference evidence="1 2" key="1">
    <citation type="submission" date="2021-05" db="EMBL/GenBank/DDBJ databases">
        <title>A Polyphasic approach of four new species of the genus Ohtaekwangia: Ohtaekwangia histidinii sp. nov., Ohtaekwangia cretensis sp. nov., Ohtaekwangia indiensis sp. nov., Ohtaekwangia reichenbachii sp. nov. from diverse environment.</title>
        <authorList>
            <person name="Octaviana S."/>
        </authorList>
    </citation>
    <scope>NUCLEOTIDE SEQUENCE [LARGE SCALE GENOMIC DNA]</scope>
    <source>
        <strain evidence="1 2">PWU5</strain>
    </source>
</reference>
<gene>
    <name evidence="1" type="ORF">KK062_01920</name>
</gene>
<dbReference type="AlphaFoldDB" id="A0AAP2DVK6"/>
<keyword evidence="2" id="KW-1185">Reference proteome</keyword>
<dbReference type="RefSeq" id="WP_254082538.1">
    <property type="nucleotide sequence ID" value="NZ_JAHESE010000001.1"/>
</dbReference>
<sequence length="96" mass="11108">MKIDSKIFKGIQYVEVNQLPSEQSNSILKTFEEDSFIKILKDGKILSGCIQYRDYEAWYHTVYRPGTQPFVEKASKLKQHVALVEEDTAVSVQHNE</sequence>
<evidence type="ECO:0000313" key="2">
    <source>
        <dbReference type="Proteomes" id="UP001319080"/>
    </source>
</evidence>
<dbReference type="Proteomes" id="UP001319080">
    <property type="component" value="Unassembled WGS sequence"/>
</dbReference>